<dbReference type="Pfam" id="PF00171">
    <property type="entry name" value="Aldedh"/>
    <property type="match status" value="1"/>
</dbReference>
<dbReference type="FunFam" id="3.40.309.10:FF:000003">
    <property type="entry name" value="Aldehyde dehydrogenase"/>
    <property type="match status" value="1"/>
</dbReference>
<feature type="active site" evidence="4">
    <location>
        <position position="127"/>
    </location>
</feature>
<dbReference type="STRING" id="1294263.JCM21531_1183"/>
<comment type="caution">
    <text evidence="7">The sequence shown here is derived from an EMBL/GenBank/DDBJ whole genome shotgun (WGS) entry which is preliminary data.</text>
</comment>
<dbReference type="Gene3D" id="3.40.309.10">
    <property type="entry name" value="Aldehyde Dehydrogenase, Chain A, domain 2"/>
    <property type="match status" value="1"/>
</dbReference>
<dbReference type="InterPro" id="IPR016163">
    <property type="entry name" value="Ald_DH_C"/>
</dbReference>
<evidence type="ECO:0000256" key="1">
    <source>
        <dbReference type="ARBA" id="ARBA00009986"/>
    </source>
</evidence>
<dbReference type="GO" id="GO:0006081">
    <property type="term" value="P:aldehyde metabolic process"/>
    <property type="evidence" value="ECO:0007669"/>
    <property type="project" value="InterPro"/>
</dbReference>
<dbReference type="PANTHER" id="PTHR43570">
    <property type="entry name" value="ALDEHYDE DEHYDROGENASE"/>
    <property type="match status" value="1"/>
</dbReference>
<evidence type="ECO:0000256" key="5">
    <source>
        <dbReference type="RuleBase" id="RU003345"/>
    </source>
</evidence>
<accession>W4V4U7</accession>
<evidence type="ECO:0000256" key="3">
    <source>
        <dbReference type="ARBA" id="ARBA00023027"/>
    </source>
</evidence>
<dbReference type="InterPro" id="IPR016161">
    <property type="entry name" value="Ald_DH/histidinol_DH"/>
</dbReference>
<keyword evidence="2 5" id="KW-0560">Oxidoreductase</keyword>
<dbReference type="GO" id="GO:0005737">
    <property type="term" value="C:cytoplasm"/>
    <property type="evidence" value="ECO:0007669"/>
    <property type="project" value="TreeGrafter"/>
</dbReference>
<dbReference type="EMBL" id="BAVR01000010">
    <property type="protein sequence ID" value="GAE87784.1"/>
    <property type="molecule type" value="Genomic_DNA"/>
</dbReference>
<dbReference type="PROSITE" id="PS00070">
    <property type="entry name" value="ALDEHYDE_DEHYDR_CYS"/>
    <property type="match status" value="1"/>
</dbReference>
<reference evidence="7" key="1">
    <citation type="journal article" date="2014" name="Genome Announc.">
        <title>Draft Genome Sequence of Clostridium straminisolvens Strain JCM 21531T, Isolated from a Cellulose-Degrading Bacterial Community.</title>
        <authorList>
            <person name="Yuki M."/>
            <person name="Oshima K."/>
            <person name="Suda W."/>
            <person name="Sakamoto M."/>
            <person name="Kitamura K."/>
            <person name="Iida T."/>
            <person name="Hattori M."/>
            <person name="Ohkuma M."/>
        </authorList>
    </citation>
    <scope>NUCLEOTIDE SEQUENCE [LARGE SCALE GENOMIC DNA]</scope>
    <source>
        <strain evidence="7">JCM 21531</strain>
    </source>
</reference>
<dbReference type="AlphaFoldDB" id="W4V4U7"/>
<keyword evidence="3" id="KW-0520">NAD</keyword>
<dbReference type="PROSITE" id="PS00687">
    <property type="entry name" value="ALDEHYDE_DEHYDR_GLU"/>
    <property type="match status" value="1"/>
</dbReference>
<organism evidence="7 8">
    <name type="scientific">Acetivibrio straminisolvens JCM 21531</name>
    <dbReference type="NCBI Taxonomy" id="1294263"/>
    <lineage>
        <taxon>Bacteria</taxon>
        <taxon>Bacillati</taxon>
        <taxon>Bacillota</taxon>
        <taxon>Clostridia</taxon>
        <taxon>Eubacteriales</taxon>
        <taxon>Oscillospiraceae</taxon>
        <taxon>Acetivibrio</taxon>
    </lineage>
</organism>
<dbReference type="InterPro" id="IPR029510">
    <property type="entry name" value="Ald_DH_CS_GLU"/>
</dbReference>
<dbReference type="InterPro" id="IPR016160">
    <property type="entry name" value="Ald_DH_CS_CYS"/>
</dbReference>
<evidence type="ECO:0000256" key="2">
    <source>
        <dbReference type="ARBA" id="ARBA00023002"/>
    </source>
</evidence>
<evidence type="ECO:0000256" key="4">
    <source>
        <dbReference type="PROSITE-ProRule" id="PRU10007"/>
    </source>
</evidence>
<evidence type="ECO:0000313" key="7">
    <source>
        <dbReference type="EMBL" id="GAE87784.1"/>
    </source>
</evidence>
<dbReference type="SUPFAM" id="SSF53720">
    <property type="entry name" value="ALDH-like"/>
    <property type="match status" value="1"/>
</dbReference>
<dbReference type="GO" id="GO:0004029">
    <property type="term" value="F:aldehyde dehydrogenase (NAD+) activity"/>
    <property type="evidence" value="ECO:0007669"/>
    <property type="project" value="TreeGrafter"/>
</dbReference>
<dbReference type="Proteomes" id="UP000019109">
    <property type="component" value="Unassembled WGS sequence"/>
</dbReference>
<evidence type="ECO:0000313" key="8">
    <source>
        <dbReference type="Proteomes" id="UP000019109"/>
    </source>
</evidence>
<keyword evidence="8" id="KW-1185">Reference proteome</keyword>
<sequence length="358" mass="39885">MQKVGTPVSLFGAKSFCRFESKGVVLIISPWNYPFQLSIGPLVTAIAAGNAVILKPSELSLNTSGYIKKLVADIFDESEVAVIEGDAEVAQKLLEKSFNHIFFTGSTKVAKSVLQKASEVLSSVTLELGGKSPVIIDEKFDIKEAAKKITWGKYINAGQTCIAPDYVFVKKELAGDFVNNLKHYIKKYYYSGSSERCTNYCSIINKRHFNRLKSVFDMTVKEGAKVCEGGWFIEEECYISPTVLTDVGKDSHIMEEEIFGPILPVLTYEGIDDVIEYINSKPTPLVLYVFSRDKRFYTHIINNVISGDCLINDVIAHYANHKLPFGGTTPVESANPTVITDLKSFHICVQLWYSLNIQ</sequence>
<comment type="similarity">
    <text evidence="1 5">Belongs to the aldehyde dehydrogenase family.</text>
</comment>
<dbReference type="Gene3D" id="3.40.605.10">
    <property type="entry name" value="Aldehyde Dehydrogenase, Chain A, domain 1"/>
    <property type="match status" value="1"/>
</dbReference>
<evidence type="ECO:0000259" key="6">
    <source>
        <dbReference type="Pfam" id="PF00171"/>
    </source>
</evidence>
<proteinExistence type="inferred from homology"/>
<protein>
    <submittedName>
        <fullName evidence="7">Aldehyde dehydrogenase</fullName>
    </submittedName>
</protein>
<dbReference type="InterPro" id="IPR015590">
    <property type="entry name" value="Aldehyde_DH_dom"/>
</dbReference>
<name>W4V4U7_9FIRM</name>
<dbReference type="InterPro" id="IPR016162">
    <property type="entry name" value="Ald_DH_N"/>
</dbReference>
<dbReference type="InterPro" id="IPR012394">
    <property type="entry name" value="Aldehyde_DH_NAD(P)"/>
</dbReference>
<gene>
    <name evidence="7" type="ORF">JCM21531_1183</name>
</gene>
<dbReference type="PANTHER" id="PTHR43570:SF20">
    <property type="entry name" value="ALDEHYDE DEHYDROGENASE ALDX-RELATED"/>
    <property type="match status" value="1"/>
</dbReference>
<feature type="domain" description="Aldehyde dehydrogenase" evidence="6">
    <location>
        <begin position="12"/>
        <end position="328"/>
    </location>
</feature>
<dbReference type="RefSeq" id="WP_243467194.1">
    <property type="nucleotide sequence ID" value="NZ_BAVR01000010.1"/>
</dbReference>